<proteinExistence type="predicted"/>
<dbReference type="OrthoDB" id="7068788at2"/>
<evidence type="ECO:0000313" key="4">
    <source>
        <dbReference type="Proteomes" id="UP001224812"/>
    </source>
</evidence>
<reference evidence="1 4" key="3">
    <citation type="journal article" date="2023" name="Front. Microbiol.">
        <title>Phylogeography and host specificity of Pasteurellaceae pathogenic to sea-farmed fish in the north-east Atlantic.</title>
        <authorList>
            <person name="Gulla S."/>
            <person name="Colquhoun D.J."/>
            <person name="Olsen A.B."/>
            <person name="Spilsberg B."/>
            <person name="Lagesen K."/>
            <person name="Aakesson C.P."/>
            <person name="Strom S."/>
            <person name="Manji F."/>
            <person name="Birkbeck T.H."/>
            <person name="Nilsen H.K."/>
        </authorList>
    </citation>
    <scope>NUCLEOTIDE SEQUENCE [LARGE SCALE GENOMIC DNA]</scope>
    <source>
        <strain evidence="1 4">VIO11850</strain>
    </source>
</reference>
<evidence type="ECO:0000313" key="3">
    <source>
        <dbReference type="Proteomes" id="UP000198883"/>
    </source>
</evidence>
<reference evidence="3" key="2">
    <citation type="submission" date="2016-10" db="EMBL/GenBank/DDBJ databases">
        <authorList>
            <person name="Varghese N."/>
            <person name="Submissions S."/>
        </authorList>
    </citation>
    <scope>NUCLEOTIDE SEQUENCE [LARGE SCALE GENOMIC DNA]</scope>
    <source>
        <strain evidence="3">DSM 24204</strain>
    </source>
</reference>
<dbReference type="GeneID" id="83545491"/>
<gene>
    <name evidence="1" type="ORF">QJT92_03135</name>
    <name evidence="2" type="ORF">SAMN05444853_10929</name>
</gene>
<evidence type="ECO:0000313" key="2">
    <source>
        <dbReference type="EMBL" id="SEM22997.1"/>
    </source>
</evidence>
<name>A0A1H7WPX2_9PAST</name>
<keyword evidence="4" id="KW-1185">Reference proteome</keyword>
<protein>
    <submittedName>
        <fullName evidence="2">Uncharacterized protein</fullName>
    </submittedName>
</protein>
<dbReference type="RefSeq" id="WP_090921382.1">
    <property type="nucleotide sequence ID" value="NZ_CP016180.1"/>
</dbReference>
<dbReference type="Proteomes" id="UP001224812">
    <property type="component" value="Unassembled WGS sequence"/>
</dbReference>
<accession>A0A1H7WPX2</accession>
<dbReference type="EMBL" id="JASAVS010000004">
    <property type="protein sequence ID" value="MDP8084926.1"/>
    <property type="molecule type" value="Genomic_DNA"/>
</dbReference>
<evidence type="ECO:0000313" key="1">
    <source>
        <dbReference type="EMBL" id="MDP8084926.1"/>
    </source>
</evidence>
<organism evidence="2 3">
    <name type="scientific">Phocoenobacter skyensis</name>
    <dbReference type="NCBI Taxonomy" id="97481"/>
    <lineage>
        <taxon>Bacteria</taxon>
        <taxon>Pseudomonadati</taxon>
        <taxon>Pseudomonadota</taxon>
        <taxon>Gammaproteobacteria</taxon>
        <taxon>Pasteurellales</taxon>
        <taxon>Pasteurellaceae</taxon>
        <taxon>Phocoenobacter</taxon>
    </lineage>
</organism>
<dbReference type="AlphaFoldDB" id="A0A1H7WPX2"/>
<dbReference type="EMBL" id="FOBN01000009">
    <property type="protein sequence ID" value="SEM22997.1"/>
    <property type="molecule type" value="Genomic_DNA"/>
</dbReference>
<dbReference type="STRING" id="97481.SAMN05444853_10929"/>
<reference evidence="2" key="1">
    <citation type="submission" date="2016-10" db="EMBL/GenBank/DDBJ databases">
        <authorList>
            <person name="de Groot N.N."/>
        </authorList>
    </citation>
    <scope>NUCLEOTIDE SEQUENCE [LARGE SCALE GENOMIC DNA]</scope>
    <source>
        <strain evidence="2">DSM 24204</strain>
    </source>
</reference>
<sequence>MSIEHFKKQLEEILFITNWSPTESELLEISRRINQLNQNVSKTDIAKIVYDIVGSYESMTMEGVDNSDLTTLLKLATKTTGK</sequence>
<dbReference type="Proteomes" id="UP000198883">
    <property type="component" value="Unassembled WGS sequence"/>
</dbReference>